<name>A0A9P6FC00_9FUNG</name>
<dbReference type="AlphaFoldDB" id="A0A9P6FC00"/>
<comment type="caution">
    <text evidence="1">The sequence shown here is derived from an EMBL/GenBank/DDBJ whole genome shotgun (WGS) entry which is preliminary data.</text>
</comment>
<evidence type="ECO:0008006" key="3">
    <source>
        <dbReference type="Google" id="ProtNLM"/>
    </source>
</evidence>
<dbReference type="Proteomes" id="UP000723463">
    <property type="component" value="Unassembled WGS sequence"/>
</dbReference>
<evidence type="ECO:0000313" key="1">
    <source>
        <dbReference type="EMBL" id="KAF9547306.1"/>
    </source>
</evidence>
<dbReference type="EMBL" id="JAAAXW010000044">
    <property type="protein sequence ID" value="KAF9547306.1"/>
    <property type="molecule type" value="Genomic_DNA"/>
</dbReference>
<gene>
    <name evidence="1" type="ORF">EC957_008655</name>
</gene>
<protein>
    <recommendedName>
        <fullName evidence="3">F-box domain-containing protein</fullName>
    </recommendedName>
</protein>
<sequence length="663" mass="74302">MSILDIPELANLLASHLSLLDLSICIRVSKTWNYTFVPHLWHIIPPPASIFMAQSTYESVELLRLATRSDFLAAQQQPQGSSQGINNKAECSSPASSLLSKYGPLIRRLTLEQWQLKEQPAARYGTSFSNFHRTTTTATVDPTQEPTEQELLLHLLKYCPNLQSLHLDQWSGTDADLDFWRTFARDVVPSLVQFSVEFTYQCPNREKPYTGPVTVSIPPILIDKCSSKMNQLTIPYTNLFLETSPKEQEQDQDVEAAAMVSISNEVTEDAGEENEDPAGNEKLLVGLRSLSISAIEQNPDLSYFKSLLRRCPNLETLHVGTIDQGWLQELAECTKLRRLEIYNSTASSLRLLANALRTGLPNVDEIKISYGDHYNDEFVSDAVVASILSANRKGWRNVSVPTLDTLSSEALVQHSTTLESLQVRNTPGFTSAQMCQILSTSPYLHTFTILAEGECVDPHVSHILAEDFIDLDPVTNSLRPWPCASTLKIFRAKILGIPRPDITQTYYGCTRGEPVVGNGEESNVAVVLRETHSGQGRELQAHVYERLSSFTRLLVLGLGHDDRDFGNENNFVEEPGGAWVLGDQAYQYECLEMSLDSGLQKLETLKDLEEVNVFRMATCVGIQEVKWMTKAWPRLVSVEGLNVDTNEERAETWLRDPVESMQF</sequence>
<keyword evidence="2" id="KW-1185">Reference proteome</keyword>
<dbReference type="Gene3D" id="3.80.10.10">
    <property type="entry name" value="Ribonuclease Inhibitor"/>
    <property type="match status" value="1"/>
</dbReference>
<organism evidence="1 2">
    <name type="scientific">Mortierella hygrophila</name>
    <dbReference type="NCBI Taxonomy" id="979708"/>
    <lineage>
        <taxon>Eukaryota</taxon>
        <taxon>Fungi</taxon>
        <taxon>Fungi incertae sedis</taxon>
        <taxon>Mucoromycota</taxon>
        <taxon>Mortierellomycotina</taxon>
        <taxon>Mortierellomycetes</taxon>
        <taxon>Mortierellales</taxon>
        <taxon>Mortierellaceae</taxon>
        <taxon>Mortierella</taxon>
    </lineage>
</organism>
<proteinExistence type="predicted"/>
<reference evidence="1" key="1">
    <citation type="journal article" date="2020" name="Fungal Divers.">
        <title>Resolving the Mortierellaceae phylogeny through synthesis of multi-gene phylogenetics and phylogenomics.</title>
        <authorList>
            <person name="Vandepol N."/>
            <person name="Liber J."/>
            <person name="Desiro A."/>
            <person name="Na H."/>
            <person name="Kennedy M."/>
            <person name="Barry K."/>
            <person name="Grigoriev I.V."/>
            <person name="Miller A.N."/>
            <person name="O'Donnell K."/>
            <person name="Stajich J.E."/>
            <person name="Bonito G."/>
        </authorList>
    </citation>
    <scope>NUCLEOTIDE SEQUENCE</scope>
    <source>
        <strain evidence="1">NRRL 2591</strain>
    </source>
</reference>
<dbReference type="InterPro" id="IPR032675">
    <property type="entry name" value="LRR_dom_sf"/>
</dbReference>
<accession>A0A9P6FC00</accession>
<dbReference type="SUPFAM" id="SSF52047">
    <property type="entry name" value="RNI-like"/>
    <property type="match status" value="1"/>
</dbReference>
<evidence type="ECO:0000313" key="2">
    <source>
        <dbReference type="Proteomes" id="UP000723463"/>
    </source>
</evidence>